<proteinExistence type="predicted"/>
<dbReference type="AlphaFoldDB" id="A0AAV3BKG7"/>
<gene>
    <name evidence="1" type="ORF">AC1_1737</name>
</gene>
<dbReference type="Proteomes" id="UP000004342">
    <property type="component" value="Unassembled WGS sequence"/>
</dbReference>
<sequence>MLTPPVTDRYFADRCIISSWVVSLALTMPETLP</sequence>
<organism evidence="1 2">
    <name type="scientific">Clostridium perfringens B str. ATCC 3626</name>
    <dbReference type="NCBI Taxonomy" id="451754"/>
    <lineage>
        <taxon>Bacteria</taxon>
        <taxon>Bacillati</taxon>
        <taxon>Bacillota</taxon>
        <taxon>Clostridia</taxon>
        <taxon>Eubacteriales</taxon>
        <taxon>Clostridiaceae</taxon>
        <taxon>Clostridium</taxon>
    </lineage>
</organism>
<reference evidence="1 2" key="1">
    <citation type="submission" date="2007-07" db="EMBL/GenBank/DDBJ databases">
        <title>Annotation of Clostridium perfringens B str. ATCC 3626.</title>
        <authorList>
            <person name="Paulsen I."/>
            <person name="Sebastian Y."/>
        </authorList>
    </citation>
    <scope>NUCLEOTIDE SEQUENCE [LARGE SCALE GENOMIC DNA]</scope>
    <source>
        <strain evidence="2">B str. ATCC 3626</strain>
    </source>
</reference>
<feature type="non-terminal residue" evidence="1">
    <location>
        <position position="33"/>
    </location>
</feature>
<evidence type="ECO:0000313" key="2">
    <source>
        <dbReference type="Proteomes" id="UP000004342"/>
    </source>
</evidence>
<name>A0AAV3BKG7_CLOPF</name>
<protein>
    <submittedName>
        <fullName evidence="1">Uncharacterized protein</fullName>
    </submittedName>
</protein>
<dbReference type="EMBL" id="ABDV01000058">
    <property type="protein sequence ID" value="EDT22183.1"/>
    <property type="molecule type" value="Genomic_DNA"/>
</dbReference>
<comment type="caution">
    <text evidence="1">The sequence shown here is derived from an EMBL/GenBank/DDBJ whole genome shotgun (WGS) entry which is preliminary data.</text>
</comment>
<accession>A0AAV3BKG7</accession>
<evidence type="ECO:0000313" key="1">
    <source>
        <dbReference type="EMBL" id="EDT22183.1"/>
    </source>
</evidence>